<evidence type="ECO:0000313" key="5">
    <source>
        <dbReference type="Proteomes" id="UP000501753"/>
    </source>
</evidence>
<dbReference type="Proteomes" id="UP000501753">
    <property type="component" value="Chromosome"/>
</dbReference>
<dbReference type="EMBL" id="CP034687">
    <property type="protein sequence ID" value="AZS87718.1"/>
    <property type="molecule type" value="Genomic_DNA"/>
</dbReference>
<dbReference type="EMBL" id="CP029078">
    <property type="protein sequence ID" value="QCN85438.1"/>
    <property type="molecule type" value="Genomic_DNA"/>
</dbReference>
<dbReference type="AlphaFoldDB" id="A0A3Q9KUV9"/>
<dbReference type="KEGG" id="sgd:ELQ87_28435"/>
<name>A0A3Q9KUV9_STRGD</name>
<reference evidence="2 4" key="2">
    <citation type="submission" date="2018-12" db="EMBL/GenBank/DDBJ databases">
        <title>Streptomyces griseoviridis F1-27 complete genome.</title>
        <authorList>
            <person name="Mariita R.M."/>
            <person name="Sello J.K."/>
        </authorList>
    </citation>
    <scope>NUCLEOTIDE SEQUENCE [LARGE SCALE GENOMIC DNA]</scope>
    <source>
        <strain evidence="2 4">F1-27</strain>
    </source>
</reference>
<accession>A0A3Q9KUV9</accession>
<dbReference type="RefSeq" id="WP_127180509.1">
    <property type="nucleotide sequence ID" value="NZ_CP029078.1"/>
</dbReference>
<sequence>MQRPVLLFALLLPLTGCGTDAPSGGAAADADKAVPHVGYEIPTSRSCPGSRELKPSSVPKRYEPGGWRRAC</sequence>
<evidence type="ECO:0000313" key="3">
    <source>
        <dbReference type="EMBL" id="QCN85438.1"/>
    </source>
</evidence>
<reference evidence="3 5" key="1">
    <citation type="submission" date="2018-04" db="EMBL/GenBank/DDBJ databases">
        <title>Complete genome sequences of Streptomyces griseoviridis K61 and characterization of antagonistic properties of biological control agents.</title>
        <authorList>
            <person name="Mariita R.M."/>
            <person name="Sello J.K."/>
        </authorList>
    </citation>
    <scope>NUCLEOTIDE SEQUENCE [LARGE SCALE GENOMIC DNA]</scope>
    <source>
        <strain evidence="3 5">K61</strain>
    </source>
</reference>
<feature type="region of interest" description="Disordered" evidence="1">
    <location>
        <begin position="41"/>
        <end position="71"/>
    </location>
</feature>
<evidence type="ECO:0000313" key="4">
    <source>
        <dbReference type="Proteomes" id="UP000271291"/>
    </source>
</evidence>
<keyword evidence="5" id="KW-1185">Reference proteome</keyword>
<organism evidence="2 4">
    <name type="scientific">Streptomyces griseoviridis</name>
    <dbReference type="NCBI Taxonomy" id="45398"/>
    <lineage>
        <taxon>Bacteria</taxon>
        <taxon>Bacillati</taxon>
        <taxon>Actinomycetota</taxon>
        <taxon>Actinomycetes</taxon>
        <taxon>Kitasatosporales</taxon>
        <taxon>Streptomycetaceae</taxon>
        <taxon>Streptomyces</taxon>
    </lineage>
</organism>
<evidence type="ECO:0008006" key="6">
    <source>
        <dbReference type="Google" id="ProtNLM"/>
    </source>
</evidence>
<gene>
    <name evidence="3" type="ORF">DDJ31_10825</name>
    <name evidence="2" type="ORF">ELQ87_28435</name>
</gene>
<evidence type="ECO:0000313" key="2">
    <source>
        <dbReference type="EMBL" id="AZS87718.1"/>
    </source>
</evidence>
<evidence type="ECO:0000256" key="1">
    <source>
        <dbReference type="SAM" id="MobiDB-lite"/>
    </source>
</evidence>
<proteinExistence type="predicted"/>
<dbReference type="Proteomes" id="UP000271291">
    <property type="component" value="Chromosome"/>
</dbReference>
<protein>
    <recommendedName>
        <fullName evidence="6">Lipoprotein</fullName>
    </recommendedName>
</protein>